<accession>A0A7S9LVC2</accession>
<protein>
    <submittedName>
        <fullName evidence="3">Uncharacterized protein</fullName>
    </submittedName>
</protein>
<feature type="compositionally biased region" description="Basic and acidic residues" evidence="1">
    <location>
        <begin position="117"/>
        <end position="132"/>
    </location>
</feature>
<evidence type="ECO:0000256" key="2">
    <source>
        <dbReference type="SAM" id="SignalP"/>
    </source>
</evidence>
<evidence type="ECO:0000313" key="4">
    <source>
        <dbReference type="Proteomes" id="UP000594800"/>
    </source>
</evidence>
<feature type="compositionally biased region" description="Acidic residues" evidence="1">
    <location>
        <begin position="141"/>
        <end position="154"/>
    </location>
</feature>
<reference evidence="3 4" key="1">
    <citation type="submission" date="2020-11" db="EMBL/GenBank/DDBJ databases">
        <title>Description of Pontivivens ytuae sp. nov. isolated from deep sea sediment of Mariana Trench.</title>
        <authorList>
            <person name="Wang Z."/>
            <person name="Sun Q.-L."/>
            <person name="Xu X.-D."/>
            <person name="Tang Y.-Z."/>
            <person name="Zhang J."/>
        </authorList>
    </citation>
    <scope>NUCLEOTIDE SEQUENCE [LARGE SCALE GENOMIC DNA]</scope>
    <source>
        <strain evidence="3 4">MT2928</strain>
    </source>
</reference>
<name>A0A7S9LVC2_9RHOB</name>
<organism evidence="3 4">
    <name type="scientific">Pontivivens ytuae</name>
    <dbReference type="NCBI Taxonomy" id="2789856"/>
    <lineage>
        <taxon>Bacteria</taxon>
        <taxon>Pseudomonadati</taxon>
        <taxon>Pseudomonadota</taxon>
        <taxon>Alphaproteobacteria</taxon>
        <taxon>Rhodobacterales</taxon>
        <taxon>Paracoccaceae</taxon>
        <taxon>Pontivivens</taxon>
    </lineage>
</organism>
<proteinExistence type="predicted"/>
<feature type="signal peptide" evidence="2">
    <location>
        <begin position="1"/>
        <end position="22"/>
    </location>
</feature>
<dbReference type="RefSeq" id="WP_196105222.1">
    <property type="nucleotide sequence ID" value="NZ_CP064942.1"/>
</dbReference>
<keyword evidence="2" id="KW-0732">Signal</keyword>
<gene>
    <name evidence="3" type="ORF">I0K15_09635</name>
</gene>
<sequence length="154" mass="15609">MYRLPSLVLSAAALALSSAASAQNASDDVFQGLDLDLSYDALVEQSCGASASSCAAVLATAPPNNPGLVQYGLDIAAQNPNISTEELGQLRSDVAASNAGTDIGAGGDETADAPAADDPRTPQDIARDRAVEIADANVSEDRDDADEEEDASPS</sequence>
<evidence type="ECO:0000313" key="3">
    <source>
        <dbReference type="EMBL" id="QPH55962.1"/>
    </source>
</evidence>
<dbReference type="EMBL" id="CP064942">
    <property type="protein sequence ID" value="QPH55962.1"/>
    <property type="molecule type" value="Genomic_DNA"/>
</dbReference>
<dbReference type="AlphaFoldDB" id="A0A7S9LVC2"/>
<feature type="chain" id="PRO_5032330361" evidence="2">
    <location>
        <begin position="23"/>
        <end position="154"/>
    </location>
</feature>
<feature type="region of interest" description="Disordered" evidence="1">
    <location>
        <begin position="84"/>
        <end position="154"/>
    </location>
</feature>
<evidence type="ECO:0000256" key="1">
    <source>
        <dbReference type="SAM" id="MobiDB-lite"/>
    </source>
</evidence>
<dbReference type="KEGG" id="poz:I0K15_09635"/>
<dbReference type="Proteomes" id="UP000594800">
    <property type="component" value="Chromosome"/>
</dbReference>
<keyword evidence="4" id="KW-1185">Reference proteome</keyword>